<evidence type="ECO:0000256" key="3">
    <source>
        <dbReference type="ARBA" id="ARBA00022845"/>
    </source>
</evidence>
<evidence type="ECO:0000313" key="9">
    <source>
        <dbReference type="EMBL" id="AOR80737.1"/>
    </source>
</evidence>
<keyword evidence="6" id="KW-0804">Transcription</keyword>
<dbReference type="SMART" id="SM00411">
    <property type="entry name" value="BHL"/>
    <property type="match status" value="1"/>
</dbReference>
<dbReference type="CDD" id="cd13835">
    <property type="entry name" value="IHF_A"/>
    <property type="match status" value="1"/>
</dbReference>
<dbReference type="GO" id="GO:0030527">
    <property type="term" value="F:structural constituent of chromatin"/>
    <property type="evidence" value="ECO:0007669"/>
    <property type="project" value="InterPro"/>
</dbReference>
<dbReference type="OrthoDB" id="9797747at2"/>
<evidence type="ECO:0000256" key="7">
    <source>
        <dbReference type="ARBA" id="ARBA00023172"/>
    </source>
</evidence>
<dbReference type="GO" id="GO:0006310">
    <property type="term" value="P:DNA recombination"/>
    <property type="evidence" value="ECO:0007669"/>
    <property type="project" value="UniProtKB-KW"/>
</dbReference>
<dbReference type="GO" id="GO:0006417">
    <property type="term" value="P:regulation of translation"/>
    <property type="evidence" value="ECO:0007669"/>
    <property type="project" value="UniProtKB-KW"/>
</dbReference>
<dbReference type="PRINTS" id="PR01727">
    <property type="entry name" value="DNABINDINGHU"/>
</dbReference>
<evidence type="ECO:0000256" key="1">
    <source>
        <dbReference type="ARBA" id="ARBA00010529"/>
    </source>
</evidence>
<keyword evidence="4" id="KW-0805">Transcription regulation</keyword>
<dbReference type="SUPFAM" id="SSF47729">
    <property type="entry name" value="IHF-like DNA-binding proteins"/>
    <property type="match status" value="1"/>
</dbReference>
<dbReference type="PANTHER" id="PTHR33175">
    <property type="entry name" value="DNA-BINDING PROTEIN HU"/>
    <property type="match status" value="1"/>
</dbReference>
<gene>
    <name evidence="9" type="ORF">BES08_28405</name>
</gene>
<accession>A0A1D8AF55</accession>
<dbReference type="RefSeq" id="WP_008833229.1">
    <property type="nucleotide sequence ID" value="NZ_CP017077.1"/>
</dbReference>
<keyword evidence="7" id="KW-0233">DNA recombination</keyword>
<keyword evidence="9" id="KW-0614">Plasmid</keyword>
<evidence type="ECO:0000256" key="8">
    <source>
        <dbReference type="RuleBase" id="RU003939"/>
    </source>
</evidence>
<comment type="similarity">
    <text evidence="1 8">Belongs to the bacterial histone-like protein family.</text>
</comment>
<evidence type="ECO:0000256" key="4">
    <source>
        <dbReference type="ARBA" id="ARBA00023015"/>
    </source>
</evidence>
<evidence type="ECO:0000256" key="5">
    <source>
        <dbReference type="ARBA" id="ARBA00023125"/>
    </source>
</evidence>
<protein>
    <recommendedName>
        <fullName evidence="2">Integration host factor subunit alpha</fullName>
    </recommendedName>
</protein>
<dbReference type="Gene3D" id="4.10.520.10">
    <property type="entry name" value="IHF-like DNA-binding proteins"/>
    <property type="match status" value="1"/>
</dbReference>
<dbReference type="GO" id="GO:0006355">
    <property type="term" value="P:regulation of DNA-templated transcription"/>
    <property type="evidence" value="ECO:0007669"/>
    <property type="project" value="InterPro"/>
</dbReference>
<evidence type="ECO:0000256" key="2">
    <source>
        <dbReference type="ARBA" id="ARBA00018329"/>
    </source>
</evidence>
<reference evidence="10" key="1">
    <citation type="journal article" date="2017" name="J. Biotechnol.">
        <title>Complete genome sequence of Novosphingobium resinovorum SA1, a versatile xenobiotic-degrading bacterium capable of utilizing sulfanilic acid.</title>
        <authorList>
            <person name="Hegedus B."/>
            <person name="Kos P.B."/>
            <person name="Balint B."/>
            <person name="Maroti G."/>
            <person name="Gan H.M."/>
            <person name="Perei K."/>
            <person name="Rakhely G."/>
        </authorList>
    </citation>
    <scope>NUCLEOTIDE SEQUENCE [LARGE SCALE GENOMIC DNA]</scope>
    <source>
        <strain evidence="10">SA1</strain>
    </source>
</reference>
<name>A0A1D8AF55_9SPHN</name>
<sequence length="106" mass="11361">MRQGNCTLTKAEMVAAIQRDVGLSASGALAIAEGILAQMAEALERGESVKIMQFGTFALLDKRARIGRNPRSGEAHTVSARRVVTFRPSEALKSRVARPLPNAADK</sequence>
<dbReference type="Pfam" id="PF00216">
    <property type="entry name" value="Bac_DNA_binding"/>
    <property type="match status" value="1"/>
</dbReference>
<dbReference type="InterPro" id="IPR000119">
    <property type="entry name" value="Hist_DNA-bd"/>
</dbReference>
<dbReference type="GO" id="GO:0005829">
    <property type="term" value="C:cytosol"/>
    <property type="evidence" value="ECO:0007669"/>
    <property type="project" value="TreeGrafter"/>
</dbReference>
<dbReference type="GO" id="GO:0003677">
    <property type="term" value="F:DNA binding"/>
    <property type="evidence" value="ECO:0007669"/>
    <property type="project" value="UniProtKB-KW"/>
</dbReference>
<evidence type="ECO:0000313" key="10">
    <source>
        <dbReference type="Proteomes" id="UP000094626"/>
    </source>
</evidence>
<dbReference type="InterPro" id="IPR010992">
    <property type="entry name" value="IHF-like_DNA-bd_dom_sf"/>
</dbReference>
<dbReference type="KEGG" id="nre:BES08_28405"/>
<dbReference type="EMBL" id="CP017077">
    <property type="protein sequence ID" value="AOR80737.1"/>
    <property type="molecule type" value="Genomic_DNA"/>
</dbReference>
<organism evidence="9 10">
    <name type="scientific">Novosphingobium resinovorum</name>
    <dbReference type="NCBI Taxonomy" id="158500"/>
    <lineage>
        <taxon>Bacteria</taxon>
        <taxon>Pseudomonadati</taxon>
        <taxon>Pseudomonadota</taxon>
        <taxon>Alphaproteobacteria</taxon>
        <taxon>Sphingomonadales</taxon>
        <taxon>Sphingomonadaceae</taxon>
        <taxon>Novosphingobium</taxon>
    </lineage>
</organism>
<dbReference type="GO" id="GO:0009893">
    <property type="term" value="P:positive regulation of metabolic process"/>
    <property type="evidence" value="ECO:0007669"/>
    <property type="project" value="UniProtKB-ARBA"/>
</dbReference>
<keyword evidence="10" id="KW-1185">Reference proteome</keyword>
<geneLocation type="plasmid" evidence="9 10">
    <name>pSA2</name>
</geneLocation>
<evidence type="ECO:0000256" key="6">
    <source>
        <dbReference type="ARBA" id="ARBA00023163"/>
    </source>
</evidence>
<dbReference type="PANTHER" id="PTHR33175:SF2">
    <property type="entry name" value="INTEGRATION HOST FACTOR SUBUNIT ALPHA"/>
    <property type="match status" value="1"/>
</dbReference>
<dbReference type="Proteomes" id="UP000094626">
    <property type="component" value="Plasmid pSA2"/>
</dbReference>
<dbReference type="AlphaFoldDB" id="A0A1D8AF55"/>
<dbReference type="InterPro" id="IPR005684">
    <property type="entry name" value="IHF_alpha"/>
</dbReference>
<keyword evidence="3" id="KW-0810">Translation regulation</keyword>
<proteinExistence type="inferred from homology"/>
<keyword evidence="5" id="KW-0238">DNA-binding</keyword>